<protein>
    <recommendedName>
        <fullName evidence="3">Lipoprotein</fullName>
    </recommendedName>
</protein>
<evidence type="ECO:0000313" key="2">
    <source>
        <dbReference type="Proteomes" id="UP000182826"/>
    </source>
</evidence>
<gene>
    <name evidence="1" type="ORF">BKM63_11345</name>
</gene>
<evidence type="ECO:0008006" key="3">
    <source>
        <dbReference type="Google" id="ProtNLM"/>
    </source>
</evidence>
<keyword evidence="2" id="KW-1185">Reference proteome</keyword>
<dbReference type="OrthoDB" id="1372815at2"/>
<accession>A0A1J7CKX9</accession>
<proteinExistence type="predicted"/>
<dbReference type="PROSITE" id="PS51257">
    <property type="entry name" value="PROKAR_LIPOPROTEIN"/>
    <property type="match status" value="1"/>
</dbReference>
<comment type="caution">
    <text evidence="1">The sequence shown here is derived from an EMBL/GenBank/DDBJ whole genome shotgun (WGS) entry which is preliminary data.</text>
</comment>
<dbReference type="RefSeq" id="WP_071636693.1">
    <property type="nucleotide sequence ID" value="NZ_MLFK01000006.1"/>
</dbReference>
<dbReference type="EMBL" id="MLFK01000006">
    <property type="protein sequence ID" value="OIV42216.1"/>
    <property type="molecule type" value="Genomic_DNA"/>
</dbReference>
<dbReference type="Proteomes" id="UP000182826">
    <property type="component" value="Unassembled WGS sequence"/>
</dbReference>
<evidence type="ECO:0000313" key="1">
    <source>
        <dbReference type="EMBL" id="OIV42216.1"/>
    </source>
</evidence>
<sequence>MKYNLLFTILILFTSCSYVKDKLVIINLSKEYIYYTTLLLDKESDVFFTCSAGGSFNFFSNESSPLVREPIESLMKETSKDNFLYIVFFTKEDKEYVYNNIETVVINKKFITYKISKQQLEKLNWRVKYNGSKGLNNI</sequence>
<dbReference type="AlphaFoldDB" id="A0A1J7CKX9"/>
<name>A0A1J7CKX9_FLAJO</name>
<reference evidence="1 2" key="1">
    <citation type="submission" date="2016-10" db="EMBL/GenBank/DDBJ databases">
        <title>Draft Genome Sequence of Rhizobacteria Flavobacterium johnsoniae CI04.</title>
        <authorList>
            <person name="Bravo J.I."/>
            <person name="Lozano G.L."/>
            <person name="Handelsman J."/>
        </authorList>
    </citation>
    <scope>NUCLEOTIDE SEQUENCE [LARGE SCALE GENOMIC DNA]</scope>
    <source>
        <strain evidence="1 2">CI04</strain>
    </source>
</reference>
<organism evidence="1 2">
    <name type="scientific">Flavobacterium johnsoniae</name>
    <name type="common">Cytophaga johnsonae</name>
    <dbReference type="NCBI Taxonomy" id="986"/>
    <lineage>
        <taxon>Bacteria</taxon>
        <taxon>Pseudomonadati</taxon>
        <taxon>Bacteroidota</taxon>
        <taxon>Flavobacteriia</taxon>
        <taxon>Flavobacteriales</taxon>
        <taxon>Flavobacteriaceae</taxon>
        <taxon>Flavobacterium</taxon>
    </lineage>
</organism>